<evidence type="ECO:0000313" key="1">
    <source>
        <dbReference type="EMBL" id="KAK7396196.1"/>
    </source>
</evidence>
<dbReference type="Proteomes" id="UP001386955">
    <property type="component" value="Unassembled WGS sequence"/>
</dbReference>
<sequence>MDGELFRLNLCSSQHGIGLVTYDSPGASLDERLCCCRFGHVECAISIVCGIGIALRGVRPLVLGLLQVLSWIEEEK</sequence>
<protein>
    <submittedName>
        <fullName evidence="1">Uncharacterized protein</fullName>
    </submittedName>
</protein>
<dbReference type="AlphaFoldDB" id="A0AAN9SGY4"/>
<gene>
    <name evidence="1" type="ORF">VNO78_17028</name>
</gene>
<accession>A0AAN9SGY4</accession>
<name>A0AAN9SGY4_PSOTE</name>
<reference evidence="1 2" key="1">
    <citation type="submission" date="2024-01" db="EMBL/GenBank/DDBJ databases">
        <title>The genomes of 5 underutilized Papilionoideae crops provide insights into root nodulation and disease resistanc.</title>
        <authorList>
            <person name="Jiang F."/>
        </authorList>
    </citation>
    <scope>NUCLEOTIDE SEQUENCE [LARGE SCALE GENOMIC DNA]</scope>
    <source>
        <strain evidence="1">DUOXIRENSHENG_FW03</strain>
        <tissue evidence="1">Leaves</tissue>
    </source>
</reference>
<comment type="caution">
    <text evidence="1">The sequence shown here is derived from an EMBL/GenBank/DDBJ whole genome shotgun (WGS) entry which is preliminary data.</text>
</comment>
<proteinExistence type="predicted"/>
<evidence type="ECO:0000313" key="2">
    <source>
        <dbReference type="Proteomes" id="UP001386955"/>
    </source>
</evidence>
<dbReference type="EMBL" id="JAYMYS010000004">
    <property type="protein sequence ID" value="KAK7396196.1"/>
    <property type="molecule type" value="Genomic_DNA"/>
</dbReference>
<organism evidence="1 2">
    <name type="scientific">Psophocarpus tetragonolobus</name>
    <name type="common">Winged bean</name>
    <name type="synonym">Dolichos tetragonolobus</name>
    <dbReference type="NCBI Taxonomy" id="3891"/>
    <lineage>
        <taxon>Eukaryota</taxon>
        <taxon>Viridiplantae</taxon>
        <taxon>Streptophyta</taxon>
        <taxon>Embryophyta</taxon>
        <taxon>Tracheophyta</taxon>
        <taxon>Spermatophyta</taxon>
        <taxon>Magnoliopsida</taxon>
        <taxon>eudicotyledons</taxon>
        <taxon>Gunneridae</taxon>
        <taxon>Pentapetalae</taxon>
        <taxon>rosids</taxon>
        <taxon>fabids</taxon>
        <taxon>Fabales</taxon>
        <taxon>Fabaceae</taxon>
        <taxon>Papilionoideae</taxon>
        <taxon>50 kb inversion clade</taxon>
        <taxon>NPAAA clade</taxon>
        <taxon>indigoferoid/millettioid clade</taxon>
        <taxon>Phaseoleae</taxon>
        <taxon>Psophocarpus</taxon>
    </lineage>
</organism>
<keyword evidence="2" id="KW-1185">Reference proteome</keyword>